<dbReference type="PANTHER" id="PTHR23342:SF0">
    <property type="entry name" value="N-ACETYLGLUTAMATE SYNTHASE, MITOCHONDRIAL"/>
    <property type="match status" value="1"/>
</dbReference>
<evidence type="ECO:0000256" key="8">
    <source>
        <dbReference type="ARBA" id="ARBA00048141"/>
    </source>
</evidence>
<dbReference type="EC" id="2.7.2.8" evidence="9"/>
<comment type="pathway">
    <text evidence="1 9">Amino-acid biosynthesis; L-arginine biosynthesis; N(2)-acetyl-L-ornithine from L-glutamate: step 2/4.</text>
</comment>
<dbReference type="PIRSF" id="PIRSF000728">
    <property type="entry name" value="NAGK"/>
    <property type="match status" value="1"/>
</dbReference>
<dbReference type="InterPro" id="IPR037528">
    <property type="entry name" value="ArgB"/>
</dbReference>
<dbReference type="CDD" id="cd04250">
    <property type="entry name" value="AAK_NAGK-C"/>
    <property type="match status" value="1"/>
</dbReference>
<dbReference type="Pfam" id="PF00696">
    <property type="entry name" value="AA_kinase"/>
    <property type="match status" value="1"/>
</dbReference>
<evidence type="ECO:0000256" key="3">
    <source>
        <dbReference type="ARBA" id="ARBA00022605"/>
    </source>
</evidence>
<evidence type="ECO:0000256" key="2">
    <source>
        <dbReference type="ARBA" id="ARBA00022571"/>
    </source>
</evidence>
<dbReference type="GO" id="GO:0003991">
    <property type="term" value="F:acetylglutamate kinase activity"/>
    <property type="evidence" value="ECO:0007669"/>
    <property type="project" value="UniProtKB-UniRule"/>
</dbReference>
<accession>A0A1S1V7P8</accession>
<feature type="binding site" evidence="9">
    <location>
        <position position="181"/>
    </location>
    <ligand>
        <name>substrate</name>
    </ligand>
</feature>
<dbReference type="NCBIfam" id="TIGR00761">
    <property type="entry name" value="argB"/>
    <property type="match status" value="1"/>
</dbReference>
<evidence type="ECO:0000256" key="7">
    <source>
        <dbReference type="ARBA" id="ARBA00022840"/>
    </source>
</evidence>
<keyword evidence="2 9" id="KW-0055">Arginine biosynthesis</keyword>
<dbReference type="FunFam" id="3.40.1160.10:FF:000004">
    <property type="entry name" value="Acetylglutamate kinase"/>
    <property type="match status" value="1"/>
</dbReference>
<comment type="caution">
    <text evidence="12">The sequence shown here is derived from an EMBL/GenBank/DDBJ whole genome shotgun (WGS) entry which is preliminary data.</text>
</comment>
<dbReference type="InterPro" id="IPR036393">
    <property type="entry name" value="AceGlu_kinase-like_sf"/>
</dbReference>
<dbReference type="InterPro" id="IPR001057">
    <property type="entry name" value="Glu/AcGlu_kinase"/>
</dbReference>
<organism evidence="12 13">
    <name type="scientific">Andreesenia angusta</name>
    <dbReference type="NCBI Taxonomy" id="39480"/>
    <lineage>
        <taxon>Bacteria</taxon>
        <taxon>Bacillati</taxon>
        <taxon>Bacillota</taxon>
        <taxon>Tissierellia</taxon>
        <taxon>Tissierellales</taxon>
        <taxon>Gottschalkiaceae</taxon>
        <taxon>Andreesenia</taxon>
    </lineage>
</organism>
<keyword evidence="10" id="KW-0812">Transmembrane</keyword>
<evidence type="ECO:0000256" key="6">
    <source>
        <dbReference type="ARBA" id="ARBA00022777"/>
    </source>
</evidence>
<comment type="function">
    <text evidence="9">Catalyzes the ATP-dependent phosphorylation of N-acetyl-L-glutamate.</text>
</comment>
<dbReference type="InterPro" id="IPR004662">
    <property type="entry name" value="AcgluKinase_fam"/>
</dbReference>
<evidence type="ECO:0000256" key="1">
    <source>
        <dbReference type="ARBA" id="ARBA00004828"/>
    </source>
</evidence>
<comment type="similarity">
    <text evidence="9">Belongs to the acetylglutamate kinase family. ArgB subfamily.</text>
</comment>
<keyword evidence="9" id="KW-0963">Cytoplasm</keyword>
<feature type="site" description="Transition state stabilizer" evidence="9">
    <location>
        <position position="29"/>
    </location>
</feature>
<dbReference type="SUPFAM" id="SSF53633">
    <property type="entry name" value="Carbamate kinase-like"/>
    <property type="match status" value="1"/>
</dbReference>
<keyword evidence="4 9" id="KW-0808">Transferase</keyword>
<keyword evidence="5 9" id="KW-0547">Nucleotide-binding</keyword>
<evidence type="ECO:0000259" key="11">
    <source>
        <dbReference type="Pfam" id="PF00696"/>
    </source>
</evidence>
<dbReference type="EMBL" id="MKIE01000003">
    <property type="protein sequence ID" value="OHW62534.1"/>
    <property type="molecule type" value="Genomic_DNA"/>
</dbReference>
<dbReference type="AlphaFoldDB" id="A0A1S1V7P8"/>
<dbReference type="PANTHER" id="PTHR23342">
    <property type="entry name" value="N-ACETYLGLUTAMATE SYNTHASE"/>
    <property type="match status" value="1"/>
</dbReference>
<keyword evidence="13" id="KW-1185">Reference proteome</keyword>
<keyword evidence="7 9" id="KW-0067">ATP-binding</keyword>
<dbReference type="GO" id="GO:0005524">
    <property type="term" value="F:ATP binding"/>
    <property type="evidence" value="ECO:0007669"/>
    <property type="project" value="UniProtKB-UniRule"/>
</dbReference>
<dbReference type="Gene3D" id="3.40.1160.10">
    <property type="entry name" value="Acetylglutamate kinase-like"/>
    <property type="match status" value="1"/>
</dbReference>
<dbReference type="UniPathway" id="UPA00068">
    <property type="reaction ID" value="UER00107"/>
</dbReference>
<keyword evidence="3 9" id="KW-0028">Amino-acid biosynthesis</keyword>
<protein>
    <recommendedName>
        <fullName evidence="9">Acetylglutamate kinase</fullName>
        <ecNumber evidence="9">2.7.2.8</ecNumber>
    </recommendedName>
    <alternativeName>
        <fullName evidence="9">N-acetyl-L-glutamate 5-phosphotransferase</fullName>
    </alternativeName>
    <alternativeName>
        <fullName evidence="9">NAG kinase</fullName>
        <shortName evidence="9">NAGK</shortName>
    </alternativeName>
</protein>
<dbReference type="HAMAP" id="MF_00082">
    <property type="entry name" value="ArgB"/>
    <property type="match status" value="1"/>
</dbReference>
<dbReference type="RefSeq" id="WP_071062486.1">
    <property type="nucleotide sequence ID" value="NZ_MKIE01000003.1"/>
</dbReference>
<feature type="transmembrane region" description="Helical" evidence="10">
    <location>
        <begin position="49"/>
        <end position="68"/>
    </location>
</feature>
<keyword evidence="10" id="KW-0472">Membrane</keyword>
<feature type="domain" description="Aspartate/glutamate/uridylate kinase" evidence="11">
    <location>
        <begin position="24"/>
        <end position="263"/>
    </location>
</feature>
<feature type="site" description="Transition state stabilizer" evidence="9">
    <location>
        <position position="244"/>
    </location>
</feature>
<feature type="binding site" evidence="9">
    <location>
        <begin position="64"/>
        <end position="65"/>
    </location>
    <ligand>
        <name>substrate</name>
    </ligand>
</feature>
<evidence type="ECO:0000256" key="5">
    <source>
        <dbReference type="ARBA" id="ARBA00022741"/>
    </source>
</evidence>
<evidence type="ECO:0000256" key="9">
    <source>
        <dbReference type="HAMAP-Rule" id="MF_00082"/>
    </source>
</evidence>
<proteinExistence type="inferred from homology"/>
<comment type="catalytic activity">
    <reaction evidence="8 9">
        <text>N-acetyl-L-glutamate + ATP = N-acetyl-L-glutamyl 5-phosphate + ADP</text>
        <dbReference type="Rhea" id="RHEA:14629"/>
        <dbReference type="ChEBI" id="CHEBI:30616"/>
        <dbReference type="ChEBI" id="CHEBI:44337"/>
        <dbReference type="ChEBI" id="CHEBI:57936"/>
        <dbReference type="ChEBI" id="CHEBI:456216"/>
        <dbReference type="EC" id="2.7.2.8"/>
    </reaction>
</comment>
<comment type="subcellular location">
    <subcellularLocation>
        <location evidence="9">Cytoplasm</location>
    </subcellularLocation>
</comment>
<dbReference type="PRINTS" id="PR00474">
    <property type="entry name" value="GLU5KINASE"/>
</dbReference>
<dbReference type="Proteomes" id="UP000180254">
    <property type="component" value="Unassembled WGS sequence"/>
</dbReference>
<dbReference type="OrthoDB" id="9803155at2"/>
<keyword evidence="6 9" id="KW-0418">Kinase</keyword>
<gene>
    <name evidence="9 12" type="primary">argB</name>
    <name evidence="12" type="ORF">EUAN_10990</name>
</gene>
<keyword evidence="10" id="KW-1133">Transmembrane helix</keyword>
<evidence type="ECO:0000313" key="13">
    <source>
        <dbReference type="Proteomes" id="UP000180254"/>
    </source>
</evidence>
<evidence type="ECO:0000256" key="10">
    <source>
        <dbReference type="SAM" id="Phobius"/>
    </source>
</evidence>
<name>A0A1S1V7P8_9FIRM</name>
<dbReference type="STRING" id="39480.EUAN_10990"/>
<sequence length="285" mass="30790">MEQHINKAKVLIEAIPYIQSFRGKTVVVKYGGSAMVDSKIKEMMMQDIALFKLIGVNIVLVHGGGPFINKMLDRMSIEPKFIEGLRVTDSDTMEVVEMVLSGKINKEIVNDIQKLGLKATGISGKDGMTLRAEKLMKNGLDLGYVGSIVDVDTGLIDSLLDSGQIPVVAPVGRDSEGNTYNINADYAAVSIAAALKAQKLVFVTDVRGVMEDVENPDSLISLMSVAQAKDKIEEGIISGGMIPKVECCIDAVESGVETVHIIDGRVEHSMLLEIFTQDGIGTMFK</sequence>
<evidence type="ECO:0000256" key="4">
    <source>
        <dbReference type="ARBA" id="ARBA00022679"/>
    </source>
</evidence>
<reference evidence="12 13" key="1">
    <citation type="submission" date="2016-09" db="EMBL/GenBank/DDBJ databases">
        <title>Genome sequence of Eubacterium angustum.</title>
        <authorList>
            <person name="Poehlein A."/>
            <person name="Daniel R."/>
        </authorList>
    </citation>
    <scope>NUCLEOTIDE SEQUENCE [LARGE SCALE GENOMIC DNA]</scope>
    <source>
        <strain evidence="12 13">DSM 1989</strain>
    </source>
</reference>
<dbReference type="InterPro" id="IPR001048">
    <property type="entry name" value="Asp/Glu/Uridylate_kinase"/>
</dbReference>
<feature type="binding site" evidence="9">
    <location>
        <position position="86"/>
    </location>
    <ligand>
        <name>substrate</name>
    </ligand>
</feature>
<dbReference type="GO" id="GO:0005737">
    <property type="term" value="C:cytoplasm"/>
    <property type="evidence" value="ECO:0007669"/>
    <property type="project" value="UniProtKB-SubCell"/>
</dbReference>
<evidence type="ECO:0000313" key="12">
    <source>
        <dbReference type="EMBL" id="OHW62534.1"/>
    </source>
</evidence>
<dbReference type="InterPro" id="IPR041727">
    <property type="entry name" value="NAGK-C"/>
</dbReference>
<dbReference type="GO" id="GO:0042450">
    <property type="term" value="P:L-arginine biosynthetic process via ornithine"/>
    <property type="evidence" value="ECO:0007669"/>
    <property type="project" value="UniProtKB-UniRule"/>
</dbReference>